<keyword evidence="5" id="KW-0175">Coiled coil</keyword>
<evidence type="ECO:0000256" key="1">
    <source>
        <dbReference type="ARBA" id="ARBA00023015"/>
    </source>
</evidence>
<dbReference type="InterPro" id="IPR014284">
    <property type="entry name" value="RNA_pol_sigma-70_dom"/>
</dbReference>
<dbReference type="Pfam" id="PF04542">
    <property type="entry name" value="Sigma70_r2"/>
    <property type="match status" value="1"/>
</dbReference>
<accession>A0ABY4HX15</accession>
<protein>
    <submittedName>
        <fullName evidence="7">Sigma-70 family RNA polymerase sigma factor</fullName>
    </submittedName>
</protein>
<reference evidence="7 8" key="1">
    <citation type="submission" date="2022-04" db="EMBL/GenBank/DDBJ databases">
        <title>The arsenic-methylating capacity of Chitinophaga filiformis YT5 during chitin decomposition.</title>
        <authorList>
            <person name="Chen G."/>
            <person name="Liang Y."/>
        </authorList>
    </citation>
    <scope>NUCLEOTIDE SEQUENCE [LARGE SCALE GENOMIC DNA]</scope>
    <source>
        <strain evidence="7 8">YT5</strain>
    </source>
</reference>
<keyword evidence="1" id="KW-0805">Transcription regulation</keyword>
<gene>
    <name evidence="7" type="ORF">MYF79_24320</name>
</gene>
<keyword evidence="8" id="KW-1185">Reference proteome</keyword>
<sequence length="188" mass="22218">MNIEKQPDQETLNGLKMMDNRSYEILYTFYYPSVKNFICKNNGSEDDAKDIFQETILVLLTKVPKEDFDLRSSLKTYIFAISSNLWLKRLRDASKIVKTELNMYEKYLTDYEEAEEKEVEAYQNKIKRALNVFKKVSHKCKMLLTAIFFDEKNIETVTKEFQYTNKHNAQNQKFKCLEQARKGSKSLG</sequence>
<organism evidence="7 8">
    <name type="scientific">Chitinophaga filiformis</name>
    <name type="common">Myxococcus filiformis</name>
    <name type="synonym">Flexibacter filiformis</name>
    <dbReference type="NCBI Taxonomy" id="104663"/>
    <lineage>
        <taxon>Bacteria</taxon>
        <taxon>Pseudomonadati</taxon>
        <taxon>Bacteroidota</taxon>
        <taxon>Chitinophagia</taxon>
        <taxon>Chitinophagales</taxon>
        <taxon>Chitinophagaceae</taxon>
        <taxon>Chitinophaga</taxon>
    </lineage>
</organism>
<evidence type="ECO:0000313" key="8">
    <source>
        <dbReference type="Proteomes" id="UP000830198"/>
    </source>
</evidence>
<feature type="coiled-coil region" evidence="5">
    <location>
        <begin position="97"/>
        <end position="132"/>
    </location>
</feature>
<dbReference type="InterPro" id="IPR007627">
    <property type="entry name" value="RNA_pol_sigma70_r2"/>
</dbReference>
<keyword evidence="4" id="KW-0804">Transcription</keyword>
<feature type="domain" description="RNA polymerase sigma-70 region 2" evidence="6">
    <location>
        <begin position="26"/>
        <end position="95"/>
    </location>
</feature>
<evidence type="ECO:0000313" key="7">
    <source>
        <dbReference type="EMBL" id="UPK68082.1"/>
    </source>
</evidence>
<dbReference type="Gene3D" id="1.10.1740.10">
    <property type="match status" value="1"/>
</dbReference>
<dbReference type="PANTHER" id="PTHR43133">
    <property type="entry name" value="RNA POLYMERASE ECF-TYPE SIGMA FACTO"/>
    <property type="match status" value="1"/>
</dbReference>
<evidence type="ECO:0000256" key="5">
    <source>
        <dbReference type="SAM" id="Coils"/>
    </source>
</evidence>
<name>A0ABY4HX15_CHIFI</name>
<dbReference type="RefSeq" id="WP_247810423.1">
    <property type="nucleotide sequence ID" value="NZ_CP095855.1"/>
</dbReference>
<proteinExistence type="predicted"/>
<dbReference type="SUPFAM" id="SSF88946">
    <property type="entry name" value="Sigma2 domain of RNA polymerase sigma factors"/>
    <property type="match status" value="1"/>
</dbReference>
<dbReference type="EMBL" id="CP095855">
    <property type="protein sequence ID" value="UPK68082.1"/>
    <property type="molecule type" value="Genomic_DNA"/>
</dbReference>
<evidence type="ECO:0000256" key="3">
    <source>
        <dbReference type="ARBA" id="ARBA00023125"/>
    </source>
</evidence>
<dbReference type="NCBIfam" id="TIGR02937">
    <property type="entry name" value="sigma70-ECF"/>
    <property type="match status" value="1"/>
</dbReference>
<evidence type="ECO:0000259" key="6">
    <source>
        <dbReference type="Pfam" id="PF04542"/>
    </source>
</evidence>
<dbReference type="PANTHER" id="PTHR43133:SF8">
    <property type="entry name" value="RNA POLYMERASE SIGMA FACTOR HI_1459-RELATED"/>
    <property type="match status" value="1"/>
</dbReference>
<keyword evidence="3" id="KW-0238">DNA-binding</keyword>
<keyword evidence="2" id="KW-0731">Sigma factor</keyword>
<evidence type="ECO:0000256" key="2">
    <source>
        <dbReference type="ARBA" id="ARBA00023082"/>
    </source>
</evidence>
<dbReference type="Proteomes" id="UP000830198">
    <property type="component" value="Chromosome"/>
</dbReference>
<dbReference type="InterPro" id="IPR039425">
    <property type="entry name" value="RNA_pol_sigma-70-like"/>
</dbReference>
<dbReference type="InterPro" id="IPR013325">
    <property type="entry name" value="RNA_pol_sigma_r2"/>
</dbReference>
<evidence type="ECO:0000256" key="4">
    <source>
        <dbReference type="ARBA" id="ARBA00023163"/>
    </source>
</evidence>